<feature type="binding site" evidence="7">
    <location>
        <position position="288"/>
    </location>
    <ligand>
        <name>Zn(2+)</name>
        <dbReference type="ChEBI" id="CHEBI:29105"/>
        <note>catalytic</note>
    </ligand>
</feature>
<keyword evidence="5 7" id="KW-0546">Nucleotide metabolism</keyword>
<dbReference type="CDD" id="cd01320">
    <property type="entry name" value="ADA"/>
    <property type="match status" value="1"/>
</dbReference>
<feature type="binding site" evidence="7">
    <location>
        <position position="289"/>
    </location>
    <ligand>
        <name>substrate</name>
    </ligand>
</feature>
<dbReference type="InterPro" id="IPR032466">
    <property type="entry name" value="Metal_Hydrolase"/>
</dbReference>
<dbReference type="GO" id="GO:0006146">
    <property type="term" value="P:adenine catabolic process"/>
    <property type="evidence" value="ECO:0007669"/>
    <property type="project" value="UniProtKB-UniRule"/>
</dbReference>
<dbReference type="InterPro" id="IPR006650">
    <property type="entry name" value="A/AMP_deam_AS"/>
</dbReference>
<accession>A0A2P7ZY44</accession>
<evidence type="ECO:0000313" key="9">
    <source>
        <dbReference type="EMBL" id="PSK53149.1"/>
    </source>
</evidence>
<dbReference type="Proteomes" id="UP000243723">
    <property type="component" value="Unassembled WGS sequence"/>
</dbReference>
<dbReference type="AlphaFoldDB" id="A0A2P7ZY44"/>
<comment type="similarity">
    <text evidence="7">Belongs to the metallo-dependent hydrolases superfamily. Adenosine and AMP deaminases family. Adenine deaminase type 2 subfamily.</text>
</comment>
<protein>
    <recommendedName>
        <fullName evidence="7">Adenine deaminase</fullName>
        <shortName evidence="7">ADE</shortName>
        <ecNumber evidence="7">3.5.4.2</ecNumber>
    </recommendedName>
    <alternativeName>
        <fullName evidence="7">Adenine aminohydrolase</fullName>
        <shortName evidence="7">AAH</shortName>
    </alternativeName>
</protein>
<keyword evidence="4 7" id="KW-0862">Zinc</keyword>
<dbReference type="GO" id="GO:0008270">
    <property type="term" value="F:zinc ion binding"/>
    <property type="evidence" value="ECO:0007669"/>
    <property type="project" value="UniProtKB-UniRule"/>
</dbReference>
<dbReference type="PANTHER" id="PTHR43114:SF6">
    <property type="entry name" value="ADENINE DEAMINASE"/>
    <property type="match status" value="1"/>
</dbReference>
<evidence type="ECO:0000256" key="3">
    <source>
        <dbReference type="ARBA" id="ARBA00022801"/>
    </source>
</evidence>
<dbReference type="InterPro" id="IPR028892">
    <property type="entry name" value="ADE"/>
</dbReference>
<dbReference type="Pfam" id="PF00962">
    <property type="entry name" value="A_deaminase"/>
    <property type="match status" value="1"/>
</dbReference>
<keyword evidence="2 7" id="KW-0479">Metal-binding</keyword>
<organism evidence="9 10">
    <name type="scientific">Elsinoe australis</name>
    <dbReference type="NCBI Taxonomy" id="40998"/>
    <lineage>
        <taxon>Eukaryota</taxon>
        <taxon>Fungi</taxon>
        <taxon>Dikarya</taxon>
        <taxon>Ascomycota</taxon>
        <taxon>Pezizomycotina</taxon>
        <taxon>Dothideomycetes</taxon>
        <taxon>Dothideomycetidae</taxon>
        <taxon>Myriangiales</taxon>
        <taxon>Elsinoaceae</taxon>
        <taxon>Elsinoe</taxon>
    </lineage>
</organism>
<dbReference type="GO" id="GO:0009117">
    <property type="term" value="P:nucleotide metabolic process"/>
    <property type="evidence" value="ECO:0007669"/>
    <property type="project" value="UniProtKB-KW"/>
</dbReference>
<proteinExistence type="inferred from homology"/>
<feature type="binding site" evidence="7">
    <location>
        <position position="19"/>
    </location>
    <ligand>
        <name>Zn(2+)</name>
        <dbReference type="ChEBI" id="CHEBI:29105"/>
        <note>catalytic</note>
    </ligand>
</feature>
<keyword evidence="6 7" id="KW-0539">Nucleus</keyword>
<dbReference type="GO" id="GO:0005829">
    <property type="term" value="C:cytosol"/>
    <property type="evidence" value="ECO:0007669"/>
    <property type="project" value="TreeGrafter"/>
</dbReference>
<dbReference type="PANTHER" id="PTHR43114">
    <property type="entry name" value="ADENINE DEAMINASE"/>
    <property type="match status" value="1"/>
</dbReference>
<evidence type="ECO:0000256" key="2">
    <source>
        <dbReference type="ARBA" id="ARBA00022723"/>
    </source>
</evidence>
<evidence type="ECO:0000256" key="6">
    <source>
        <dbReference type="ARBA" id="ARBA00023242"/>
    </source>
</evidence>
<dbReference type="EC" id="3.5.4.2" evidence="7"/>
<comment type="function">
    <text evidence="7">Catalyzes the hydrolytic deamination of adenine to hypoxanthine. Plays an important role in the purine salvage pathway and in nitrogen catabolism.</text>
</comment>
<dbReference type="GO" id="GO:0005634">
    <property type="term" value="C:nucleus"/>
    <property type="evidence" value="ECO:0007669"/>
    <property type="project" value="UniProtKB-SubCell"/>
</dbReference>
<dbReference type="InterPro" id="IPR001365">
    <property type="entry name" value="A_deaminase_dom"/>
</dbReference>
<feature type="domain" description="Adenosine deaminase" evidence="8">
    <location>
        <begin position="12"/>
        <end position="341"/>
    </location>
</feature>
<dbReference type="PROSITE" id="PS00485">
    <property type="entry name" value="A_DEAMINASE"/>
    <property type="match status" value="1"/>
</dbReference>
<evidence type="ECO:0000256" key="1">
    <source>
        <dbReference type="ARBA" id="ARBA00022490"/>
    </source>
</evidence>
<evidence type="ECO:0000313" key="10">
    <source>
        <dbReference type="Proteomes" id="UP000243723"/>
    </source>
</evidence>
<comment type="cofactor">
    <cofactor evidence="7">
        <name>Zn(2+)</name>
        <dbReference type="ChEBI" id="CHEBI:29105"/>
    </cofactor>
    <text evidence="7">Binds 1 zinc ion per subunit.</text>
</comment>
<dbReference type="InterPro" id="IPR006330">
    <property type="entry name" value="Ado/ade_deaminase"/>
</dbReference>
<dbReference type="STRING" id="40998.A0A2P7ZY44"/>
<feature type="site" description="Important for catalytic activity" evidence="7">
    <location>
        <position position="231"/>
    </location>
</feature>
<dbReference type="Gene3D" id="3.20.20.140">
    <property type="entry name" value="Metal-dependent hydrolases"/>
    <property type="match status" value="1"/>
</dbReference>
<keyword evidence="1 7" id="KW-0963">Cytoplasm</keyword>
<dbReference type="GO" id="GO:0009168">
    <property type="term" value="P:purine ribonucleoside monophosphate biosynthetic process"/>
    <property type="evidence" value="ECO:0007669"/>
    <property type="project" value="InterPro"/>
</dbReference>
<feature type="binding site" evidence="7">
    <location>
        <position position="17"/>
    </location>
    <ligand>
        <name>Zn(2+)</name>
        <dbReference type="ChEBI" id="CHEBI:29105"/>
        <note>catalytic</note>
    </ligand>
</feature>
<dbReference type="GO" id="GO:0043103">
    <property type="term" value="P:hypoxanthine salvage"/>
    <property type="evidence" value="ECO:0007669"/>
    <property type="project" value="UniProtKB-UniRule"/>
</dbReference>
<name>A0A2P7ZY44_9PEZI</name>
<feature type="active site" description="Proton donor" evidence="7">
    <location>
        <position position="210"/>
    </location>
</feature>
<dbReference type="FunFam" id="3.20.20.140:FF:000039">
    <property type="entry name" value="Adenine deaminase"/>
    <property type="match status" value="1"/>
</dbReference>
<dbReference type="GO" id="GO:0000034">
    <property type="term" value="F:adenine deaminase activity"/>
    <property type="evidence" value="ECO:0007669"/>
    <property type="project" value="UniProtKB-UniRule"/>
</dbReference>
<feature type="binding site" evidence="7">
    <location>
        <position position="207"/>
    </location>
    <ligand>
        <name>Zn(2+)</name>
        <dbReference type="ChEBI" id="CHEBI:29105"/>
        <note>catalytic</note>
    </ligand>
</feature>
<keyword evidence="3 7" id="KW-0378">Hydrolase</keyword>
<dbReference type="NCBIfam" id="TIGR01430">
    <property type="entry name" value="aden_deam"/>
    <property type="match status" value="1"/>
</dbReference>
<comment type="catalytic activity">
    <reaction evidence="7">
        <text>adenine + H2O + H(+) = hypoxanthine + NH4(+)</text>
        <dbReference type="Rhea" id="RHEA:23688"/>
        <dbReference type="ChEBI" id="CHEBI:15377"/>
        <dbReference type="ChEBI" id="CHEBI:15378"/>
        <dbReference type="ChEBI" id="CHEBI:16708"/>
        <dbReference type="ChEBI" id="CHEBI:17368"/>
        <dbReference type="ChEBI" id="CHEBI:28938"/>
        <dbReference type="EC" id="3.5.4.2"/>
    </reaction>
</comment>
<evidence type="ECO:0000256" key="7">
    <source>
        <dbReference type="HAMAP-Rule" id="MF_03145"/>
    </source>
</evidence>
<evidence type="ECO:0000256" key="4">
    <source>
        <dbReference type="ARBA" id="ARBA00022833"/>
    </source>
</evidence>
<dbReference type="OrthoDB" id="272271at2759"/>
<keyword evidence="10" id="KW-1185">Reference proteome</keyword>
<comment type="caution">
    <text evidence="9">The sequence shown here is derived from an EMBL/GenBank/DDBJ whole genome shotgun (WGS) entry which is preliminary data.</text>
</comment>
<reference evidence="9 10" key="1">
    <citation type="submission" date="2017-05" db="EMBL/GenBank/DDBJ databases">
        <title>Draft genome sequence of Elsinoe australis.</title>
        <authorList>
            <person name="Cheng Q."/>
        </authorList>
    </citation>
    <scope>NUCLEOTIDE SEQUENCE [LARGE SCALE GENOMIC DNA]</scope>
    <source>
        <strain evidence="9 10">NL1</strain>
    </source>
</reference>
<dbReference type="HAMAP" id="MF_01962">
    <property type="entry name" value="Adenine_deaminase"/>
    <property type="match status" value="1"/>
</dbReference>
<dbReference type="SUPFAM" id="SSF51556">
    <property type="entry name" value="Metallo-dependent hydrolases"/>
    <property type="match status" value="1"/>
</dbReference>
<dbReference type="EMBL" id="NHZQ01000102">
    <property type="protein sequence ID" value="PSK53149.1"/>
    <property type="molecule type" value="Genomic_DNA"/>
</dbReference>
<evidence type="ECO:0000259" key="8">
    <source>
        <dbReference type="Pfam" id="PF00962"/>
    </source>
</evidence>
<gene>
    <name evidence="7" type="primary">AAH1</name>
    <name evidence="9" type="ORF">B9Z65_3349</name>
</gene>
<sequence>MPVDAAFLTALPKCEHHLHIEGTLSPVDLFTLAKRNKIDLPTDDPAYASPTTLAQRYRAFTSLDDFLAYYYRGMAALLHAADFELLTWSYLQRAHTEGVHHAEIFFDPQAHLSRGVSLPTVLEGLKAACKRAEAELSMSTLLIPCILRHLPAADGLDVLRSKDFQDAVKNKQFVGIGLDSSENGFPPELFTEIYNEARSLGLRVTAHAGEEGPAENVIKSLDLLKCERIDHGIRSAEDPELLVRLTREKILLTVCPLSNVSLRCVKDVSELPLRNFLDAGVRFSINSDDPEYLGGYILDSYKAVQKAFDLSTEEWICICQNAIKGSWCSLQRKEELRAECEKVRHR</sequence>
<comment type="subcellular location">
    <subcellularLocation>
        <location evidence="7">Cytoplasm</location>
    </subcellularLocation>
    <subcellularLocation>
        <location evidence="7">Nucleus</location>
    </subcellularLocation>
</comment>
<evidence type="ECO:0000256" key="5">
    <source>
        <dbReference type="ARBA" id="ARBA00023080"/>
    </source>
</evidence>